<dbReference type="EMBL" id="KT595939">
    <property type="protein sequence ID" value="ALE14744.1"/>
    <property type="molecule type" value="Genomic_DNA"/>
</dbReference>
<reference evidence="7 8" key="1">
    <citation type="journal article" date="2015" name="Genome Announc.">
        <title>First Complete Genome Sequence of Felis catus Gammaherpesvirus 1.</title>
        <authorList>
            <person name="Troyer R.M."/>
            <person name="Lee J.S."/>
            <person name="Vuyisich M."/>
            <person name="Chain P."/>
            <person name="Lo C.C."/>
            <person name="Kronmiller B."/>
            <person name="Bracha S."/>
            <person name="Avery A.C."/>
            <person name="VandeWoude S."/>
        </authorList>
    </citation>
    <scope>NUCLEOTIDE SEQUENCE [LARGE SCALE GENOMIC DNA]</scope>
    <source>
        <strain evidence="7">31286</strain>
    </source>
</reference>
<dbReference type="GeneID" id="26100423"/>
<keyword evidence="4" id="KW-0946">Virion</keyword>
<dbReference type="RefSeq" id="YP_009173909.1">
    <property type="nucleotide sequence ID" value="NC_028099.1"/>
</dbReference>
<dbReference type="OrthoDB" id="10123at10239"/>
<dbReference type="Proteomes" id="UP000152314">
    <property type="component" value="Segment"/>
</dbReference>
<organism evidence="7 8">
    <name type="scientific">Felid gammaherpesvirus 1</name>
    <dbReference type="NCBI Taxonomy" id="2560468"/>
    <lineage>
        <taxon>Viruses</taxon>
        <taxon>Duplodnaviria</taxon>
        <taxon>Heunggongvirae</taxon>
        <taxon>Peploviricota</taxon>
        <taxon>Herviviricetes</taxon>
        <taxon>Herpesvirales</taxon>
        <taxon>Orthoherpesviridae</taxon>
        <taxon>Gammaherpesvirinae</taxon>
        <taxon>Percavirus</taxon>
        <taxon>Percavirus felidgamma1</taxon>
    </lineage>
</organism>
<dbReference type="GO" id="GO:0019028">
    <property type="term" value="C:viral capsid"/>
    <property type="evidence" value="ECO:0007669"/>
    <property type="project" value="UniProtKB-KW"/>
</dbReference>
<keyword evidence="2" id="KW-1048">Host nucleus</keyword>
<dbReference type="Pfam" id="PF04559">
    <property type="entry name" value="Herpes_UL17"/>
    <property type="match status" value="1"/>
</dbReference>
<evidence type="ECO:0000313" key="8">
    <source>
        <dbReference type="Proteomes" id="UP000152314"/>
    </source>
</evidence>
<keyword evidence="8" id="KW-1185">Reference proteome</keyword>
<sequence length="458" mass="52614">MDVHINNWKFCSKTCDLLIHVFLPSKFLSDNNISVDCESLMFYVQTRYTQTLIPSKYVHVWGQKFTFNISKKSQIMGLAISLPICLTSHNQYNPWNITTLKIVNRLTGVKQFVHFFHLTLLQSFMSTRDILIKKLHQNETEVLPQETMNEPLDAIFKTVAKKSHLDEPLSPLKFLSGLLKSESVFRHHQALENPGDVRGLNKPIYVSPKQIPPLRLSDSRPVYIKKHALNAKDLNMEWSCTTNIISKSKFFVCVYDKISDITTQYHSMLDNIPLEQLTPMSPINALLNNISFLESKQYQCVDSLERTCLNQNLTILQKLAINFDKSSFTTEALQDHFLEACFIMRQCISEQCAWIEAAIAKQNNKNGIWVDFFQLWGQDHNLGVYFSSLCDKNISDEEMWVHLLTNNCFTSLVTKCTHACLVVVPTLICYLLLPGGFVIKGSYTLSYNDLLVVNERYG</sequence>
<dbReference type="GO" id="GO:0051276">
    <property type="term" value="P:chromosome organization"/>
    <property type="evidence" value="ECO:0007669"/>
    <property type="project" value="InterPro"/>
</dbReference>
<name>A0A0M5KXP4_9GAMA</name>
<evidence type="ECO:0000313" key="7">
    <source>
        <dbReference type="EMBL" id="ALE14744.1"/>
    </source>
</evidence>
<evidence type="ECO:0000256" key="2">
    <source>
        <dbReference type="ARBA" id="ARBA00022562"/>
    </source>
</evidence>
<dbReference type="KEGG" id="vg:26100423"/>
<evidence type="ECO:0000256" key="1">
    <source>
        <dbReference type="ARBA" id="ARBA00022561"/>
    </source>
</evidence>
<keyword evidence="5" id="KW-0426">Late protein</keyword>
<keyword evidence="3" id="KW-1188">Viral release from host cell</keyword>
<keyword evidence="6" id="KW-0231">Viral genome packaging</keyword>
<proteinExistence type="predicted"/>
<evidence type="ECO:0000256" key="6">
    <source>
        <dbReference type="ARBA" id="ARBA00023219"/>
    </source>
</evidence>
<keyword evidence="1" id="KW-0167">Capsid protein</keyword>
<evidence type="ECO:0000256" key="5">
    <source>
        <dbReference type="ARBA" id="ARBA00022921"/>
    </source>
</evidence>
<dbReference type="InterPro" id="IPR007640">
    <property type="entry name" value="UL17-like"/>
</dbReference>
<protein>
    <submittedName>
        <fullName evidence="7">ORF32</fullName>
    </submittedName>
</protein>
<accession>A0A0M5KXP4</accession>
<evidence type="ECO:0000256" key="4">
    <source>
        <dbReference type="ARBA" id="ARBA00022844"/>
    </source>
</evidence>
<evidence type="ECO:0000256" key="3">
    <source>
        <dbReference type="ARBA" id="ARBA00022612"/>
    </source>
</evidence>